<sequence length="650" mass="74326">MKKTIGILAHVDAGKTTFAEQILYHTKSIRNRGRVDHKNAFLDNHRIERERGITVFSDQAVFEYNDSTYYLIDTPGHVDFSTEMERAIEVMDYAIIIISIIEGVQAHTETVWDILRKYNIPTFFFINKIDREGANIENVLKDISLKLTNDVCLIDESFNNGKMNESLTEFIAERDEELFEKYLEQGYEEELWLTSMKNQIKKGLIFPCISGSALQDIGIEEFIEKLDLLTYTEYKSDDEFRGRVYKIRHDEKGTKITYIKALSGSLKVKENLSYKENEEEFSEKCNQIRIYNGDKFVLADKAYAGEVFGVTGLSNFKIGDGIGALKEKVSYRIIPTLKSKLIFDNSINIKEVLTAFKILEEEDPGLNAIWDEDLQAMNVHIMGKIQLEVLREIVEERFNFKVEFGECEVLYKESILNAVNGCGHFEPLRHYAEVYLKLESGERNSGIVFKCECHVDDLGIGYQNLIASHIHERDHRGILTGSKVTDLKITLLNGRSHLKHTSGGDFREATYRALRQGLEQAENVLLEPFYRFKILVELDYIGKVLSDVQKLNGTFEIPETLGNKTLIRGRGPVSTFMNYPLDLIAFTKGTGSINLAFDGYDICHNAEEVIEKIGYNKNADKEYISSSIFCSKGQGYVVEAKEVRSHMHCL</sequence>
<evidence type="ECO:0000256" key="4">
    <source>
        <dbReference type="ARBA" id="ARBA00022917"/>
    </source>
</evidence>
<dbReference type="PROSITE" id="PS51722">
    <property type="entry name" value="G_TR_2"/>
    <property type="match status" value="1"/>
</dbReference>
<dbReference type="EMBL" id="FOMG01000001">
    <property type="protein sequence ID" value="SFC19410.1"/>
    <property type="molecule type" value="Genomic_DNA"/>
</dbReference>
<dbReference type="OrthoDB" id="9801472at2"/>
<dbReference type="InterPro" id="IPR014721">
    <property type="entry name" value="Ribsml_uS5_D2-typ_fold_subgr"/>
</dbReference>
<dbReference type="Gene3D" id="3.30.230.10">
    <property type="match status" value="1"/>
</dbReference>
<keyword evidence="3" id="KW-0547">Nucleotide-binding</keyword>
<feature type="domain" description="Tr-type G" evidence="7">
    <location>
        <begin position="1"/>
        <end position="235"/>
    </location>
</feature>
<dbReference type="InterPro" id="IPR000795">
    <property type="entry name" value="T_Tr_GTP-bd_dom"/>
</dbReference>
<evidence type="ECO:0000256" key="2">
    <source>
        <dbReference type="ARBA" id="ARBA00009978"/>
    </source>
</evidence>
<protein>
    <submittedName>
        <fullName evidence="8">Small GTP-binding protein domain-containing protein</fullName>
    </submittedName>
</protein>
<evidence type="ECO:0000313" key="9">
    <source>
        <dbReference type="Proteomes" id="UP000199263"/>
    </source>
</evidence>
<comment type="function">
    <text evidence="1">Abolishes the inhibitory effect of tetracyclin on protein synthesis by a non-covalent modification of the ribosomes.</text>
</comment>
<dbReference type="Pfam" id="PF00009">
    <property type="entry name" value="GTP_EFTU"/>
    <property type="match status" value="1"/>
</dbReference>
<dbReference type="InterPro" id="IPR035650">
    <property type="entry name" value="Tet_C"/>
</dbReference>
<dbReference type="PRINTS" id="PR01037">
    <property type="entry name" value="TCRTETOQM"/>
</dbReference>
<dbReference type="Gene3D" id="3.30.70.870">
    <property type="entry name" value="Elongation Factor G (Translational Gtpase), domain 3"/>
    <property type="match status" value="1"/>
</dbReference>
<dbReference type="CDD" id="cd03711">
    <property type="entry name" value="Tet_C"/>
    <property type="match status" value="1"/>
</dbReference>
<organism evidence="8 9">
    <name type="scientific">Clostridium uliginosum</name>
    <dbReference type="NCBI Taxonomy" id="119641"/>
    <lineage>
        <taxon>Bacteria</taxon>
        <taxon>Bacillati</taxon>
        <taxon>Bacillota</taxon>
        <taxon>Clostridia</taxon>
        <taxon>Eubacteriales</taxon>
        <taxon>Clostridiaceae</taxon>
        <taxon>Clostridium</taxon>
    </lineage>
</organism>
<keyword evidence="9" id="KW-1185">Reference proteome</keyword>
<dbReference type="GO" id="GO:0046677">
    <property type="term" value="P:response to antibiotic"/>
    <property type="evidence" value="ECO:0007669"/>
    <property type="project" value="UniProtKB-KW"/>
</dbReference>
<dbReference type="Gene3D" id="3.40.50.300">
    <property type="entry name" value="P-loop containing nucleotide triphosphate hydrolases"/>
    <property type="match status" value="1"/>
</dbReference>
<dbReference type="InterPro" id="IPR004548">
    <property type="entry name" value="PrfC"/>
</dbReference>
<dbReference type="Pfam" id="PF00679">
    <property type="entry name" value="EFG_C"/>
    <property type="match status" value="1"/>
</dbReference>
<dbReference type="SMART" id="SM00838">
    <property type="entry name" value="EFG_C"/>
    <property type="match status" value="1"/>
</dbReference>
<dbReference type="InterPro" id="IPR053905">
    <property type="entry name" value="EF-G-like_DII"/>
</dbReference>
<dbReference type="PRINTS" id="PR00315">
    <property type="entry name" value="ELONGATNFCT"/>
</dbReference>
<evidence type="ECO:0000259" key="7">
    <source>
        <dbReference type="PROSITE" id="PS51722"/>
    </source>
</evidence>
<evidence type="ECO:0000256" key="3">
    <source>
        <dbReference type="ARBA" id="ARBA00022741"/>
    </source>
</evidence>
<dbReference type="GO" id="GO:0005829">
    <property type="term" value="C:cytosol"/>
    <property type="evidence" value="ECO:0007669"/>
    <property type="project" value="TreeGrafter"/>
</dbReference>
<dbReference type="RefSeq" id="WP_090087883.1">
    <property type="nucleotide sequence ID" value="NZ_FOMG01000001.1"/>
</dbReference>
<name>A0A1I1HE73_9CLOT</name>
<dbReference type="InterPro" id="IPR005517">
    <property type="entry name" value="Transl_elong_EFG/EF2_IV"/>
</dbReference>
<dbReference type="Proteomes" id="UP000199263">
    <property type="component" value="Unassembled WGS sequence"/>
</dbReference>
<dbReference type="InterPro" id="IPR000640">
    <property type="entry name" value="EFG_V-like"/>
</dbReference>
<dbReference type="SMART" id="SM00889">
    <property type="entry name" value="EFG_IV"/>
    <property type="match status" value="1"/>
</dbReference>
<accession>A0A1I1HE73</accession>
<dbReference type="InterPro" id="IPR005225">
    <property type="entry name" value="Small_GTP-bd"/>
</dbReference>
<dbReference type="Gene3D" id="3.30.70.240">
    <property type="match status" value="1"/>
</dbReference>
<dbReference type="GO" id="GO:0005525">
    <property type="term" value="F:GTP binding"/>
    <property type="evidence" value="ECO:0007669"/>
    <property type="project" value="UniProtKB-KW"/>
</dbReference>
<evidence type="ECO:0000313" key="8">
    <source>
        <dbReference type="EMBL" id="SFC19410.1"/>
    </source>
</evidence>
<dbReference type="Gene3D" id="2.40.30.10">
    <property type="entry name" value="Translation factors"/>
    <property type="match status" value="1"/>
</dbReference>
<dbReference type="PANTHER" id="PTHR43556:SF2">
    <property type="entry name" value="PEPTIDE CHAIN RELEASE FACTOR RF3"/>
    <property type="match status" value="1"/>
</dbReference>
<dbReference type="SUPFAM" id="SSF54211">
    <property type="entry name" value="Ribosomal protein S5 domain 2-like"/>
    <property type="match status" value="1"/>
</dbReference>
<dbReference type="InterPro" id="IPR020568">
    <property type="entry name" value="Ribosomal_Su5_D2-typ_SF"/>
</dbReference>
<dbReference type="SUPFAM" id="SSF52540">
    <property type="entry name" value="P-loop containing nucleoside triphosphate hydrolases"/>
    <property type="match status" value="1"/>
</dbReference>
<dbReference type="SUPFAM" id="SSF50447">
    <property type="entry name" value="Translation proteins"/>
    <property type="match status" value="1"/>
</dbReference>
<dbReference type="Pfam" id="PF03764">
    <property type="entry name" value="EFG_IV"/>
    <property type="match status" value="1"/>
</dbReference>
<comment type="similarity">
    <text evidence="2">Belongs to the TRAFAC class translation factor GTPase superfamily. Classic translation factor GTPase family. PrfC subfamily.</text>
</comment>
<keyword evidence="6" id="KW-0046">Antibiotic resistance</keyword>
<keyword evidence="5" id="KW-0342">GTP-binding</keyword>
<dbReference type="PANTHER" id="PTHR43556">
    <property type="entry name" value="PEPTIDE CHAIN RELEASE FACTOR RF3"/>
    <property type="match status" value="1"/>
</dbReference>
<dbReference type="InterPro" id="IPR027417">
    <property type="entry name" value="P-loop_NTPase"/>
</dbReference>
<keyword evidence="4" id="KW-0648">Protein biosynthesis</keyword>
<evidence type="ECO:0000256" key="1">
    <source>
        <dbReference type="ARBA" id="ARBA00003987"/>
    </source>
</evidence>
<dbReference type="GO" id="GO:0003924">
    <property type="term" value="F:GTPase activity"/>
    <property type="evidence" value="ECO:0007669"/>
    <property type="project" value="InterPro"/>
</dbReference>
<evidence type="ECO:0000256" key="5">
    <source>
        <dbReference type="ARBA" id="ARBA00023134"/>
    </source>
</evidence>
<dbReference type="InterPro" id="IPR035647">
    <property type="entry name" value="EFG_III/V"/>
</dbReference>
<dbReference type="AlphaFoldDB" id="A0A1I1HE73"/>
<evidence type="ECO:0000256" key="6">
    <source>
        <dbReference type="ARBA" id="ARBA00023251"/>
    </source>
</evidence>
<proteinExistence type="inferred from homology"/>
<dbReference type="GO" id="GO:0016150">
    <property type="term" value="F:translation release factor activity, codon nonspecific"/>
    <property type="evidence" value="ECO:0007669"/>
    <property type="project" value="TreeGrafter"/>
</dbReference>
<dbReference type="Pfam" id="PF22042">
    <property type="entry name" value="EF-G_D2"/>
    <property type="match status" value="1"/>
</dbReference>
<reference evidence="8 9" key="1">
    <citation type="submission" date="2016-10" db="EMBL/GenBank/DDBJ databases">
        <authorList>
            <person name="de Groot N.N."/>
        </authorList>
    </citation>
    <scope>NUCLEOTIDE SEQUENCE [LARGE SCALE GENOMIC DNA]</scope>
    <source>
        <strain evidence="8 9">DSM 12992</strain>
    </source>
</reference>
<gene>
    <name evidence="8" type="ORF">SAMN05421842_101193</name>
</gene>
<dbReference type="NCBIfam" id="TIGR00231">
    <property type="entry name" value="small_GTP"/>
    <property type="match status" value="1"/>
</dbReference>
<dbReference type="InterPro" id="IPR009000">
    <property type="entry name" value="Transl_B-barrel_sf"/>
</dbReference>
<dbReference type="STRING" id="119641.SAMN05421842_101193"/>
<dbReference type="SUPFAM" id="SSF54980">
    <property type="entry name" value="EF-G C-terminal domain-like"/>
    <property type="match status" value="2"/>
</dbReference>